<comment type="subcellular location">
    <subcellularLocation>
        <location evidence="2">Cell membrane</location>
    </subcellularLocation>
    <subcellularLocation>
        <location evidence="3">Cytoplasm</location>
    </subcellularLocation>
    <subcellularLocation>
        <location evidence="1">Nucleus</location>
    </subcellularLocation>
</comment>
<dbReference type="AlphaFoldDB" id="F6VBT4"/>
<keyword evidence="4" id="KW-1003">Cell membrane</keyword>
<evidence type="ECO:0000259" key="10">
    <source>
        <dbReference type="PROSITE" id="PS50106"/>
    </source>
</evidence>
<dbReference type="GO" id="GO:0008289">
    <property type="term" value="F:lipid binding"/>
    <property type="evidence" value="ECO:0007669"/>
    <property type="project" value="UniProtKB-KW"/>
</dbReference>
<keyword evidence="8" id="KW-0472">Membrane</keyword>
<accession>F6VBT4</accession>
<dbReference type="GO" id="GO:0005634">
    <property type="term" value="C:nucleus"/>
    <property type="evidence" value="ECO:0007669"/>
    <property type="project" value="UniProtKB-SubCell"/>
</dbReference>
<keyword evidence="6" id="KW-0677">Repeat</keyword>
<dbReference type="InParanoid" id="F6VBT4"/>
<dbReference type="CDD" id="cd06721">
    <property type="entry name" value="PDZ1_syntenin-like"/>
    <property type="match status" value="1"/>
</dbReference>
<evidence type="ECO:0000256" key="2">
    <source>
        <dbReference type="ARBA" id="ARBA00004236"/>
    </source>
</evidence>
<dbReference type="Gene3D" id="2.30.42.10">
    <property type="match status" value="2"/>
</dbReference>
<organism evidence="11 12">
    <name type="scientific">Ciona intestinalis</name>
    <name type="common">Transparent sea squirt</name>
    <name type="synonym">Ascidia intestinalis</name>
    <dbReference type="NCBI Taxonomy" id="7719"/>
    <lineage>
        <taxon>Eukaryota</taxon>
        <taxon>Metazoa</taxon>
        <taxon>Chordata</taxon>
        <taxon>Tunicata</taxon>
        <taxon>Ascidiacea</taxon>
        <taxon>Phlebobranchia</taxon>
        <taxon>Cionidae</taxon>
        <taxon>Ciona</taxon>
    </lineage>
</organism>
<dbReference type="InterPro" id="IPR036034">
    <property type="entry name" value="PDZ_sf"/>
</dbReference>
<name>F6VBT4_CIOIN</name>
<dbReference type="FunCoup" id="F6VBT4">
    <property type="interactions" value="44"/>
</dbReference>
<dbReference type="FunFam" id="2.30.42.10:FF:000043">
    <property type="entry name" value="Syntenin-1 isoform X1"/>
    <property type="match status" value="1"/>
</dbReference>
<keyword evidence="7" id="KW-0446">Lipid-binding</keyword>
<dbReference type="Pfam" id="PF00595">
    <property type="entry name" value="PDZ"/>
    <property type="match status" value="1"/>
</dbReference>
<evidence type="ECO:0000313" key="11">
    <source>
        <dbReference type="Ensembl" id="ENSCINP00000015157.3"/>
    </source>
</evidence>
<dbReference type="Ensembl" id="ENSCINT00000015157.3">
    <property type="protein sequence ID" value="ENSCINP00000015157.3"/>
    <property type="gene ID" value="ENSCING00000007374.3"/>
</dbReference>
<keyword evidence="5" id="KW-0963">Cytoplasm</keyword>
<dbReference type="PANTHER" id="PTHR12345:SF3">
    <property type="entry name" value="PDZ DOMAIN-CONTAINING PROTEIN"/>
    <property type="match status" value="1"/>
</dbReference>
<sequence>MSLYPSLEDMKVDQAIKAQTQQLDDHALKPFIFLVGVPPPGTTVVKSLYPSLDEYMGLDLKSNEVRQNLQVVPVPAYGAPALVQNRPSQLAGMVAPVSQQGMVGMQRSEIRQGIRHIILCKDAKGKIGLRIKSVDKGIFIAFVSKNSPASMAGLRFGDQVLQIDNEIVAGYSTDKVMKVLKKASPQRIELAIRDRPFERTVTLHKDSNGHVGFIFKDCKITSLVKDSSAARNGLLIDHHLCEVNGQCVIGLKDTDIKDVMATGGPTVTVTVMPSFIYNHIVKNMGSSVLKHQDHSIPDV</sequence>
<evidence type="ECO:0000256" key="5">
    <source>
        <dbReference type="ARBA" id="ARBA00022490"/>
    </source>
</evidence>
<dbReference type="InterPro" id="IPR001478">
    <property type="entry name" value="PDZ"/>
</dbReference>
<dbReference type="CDD" id="cd06794">
    <property type="entry name" value="PDZ2_syntenin-like"/>
    <property type="match status" value="1"/>
</dbReference>
<evidence type="ECO:0000256" key="9">
    <source>
        <dbReference type="ARBA" id="ARBA00023242"/>
    </source>
</evidence>
<evidence type="ECO:0000256" key="7">
    <source>
        <dbReference type="ARBA" id="ARBA00023121"/>
    </source>
</evidence>
<dbReference type="Proteomes" id="UP000008144">
    <property type="component" value="Chromosome 14"/>
</dbReference>
<dbReference type="STRING" id="7719.ENSCINP00000015157"/>
<reference evidence="12" key="1">
    <citation type="journal article" date="2002" name="Science">
        <title>The draft genome of Ciona intestinalis: insights into chordate and vertebrate origins.</title>
        <authorList>
            <person name="Dehal P."/>
            <person name="Satou Y."/>
            <person name="Campbell R.K."/>
            <person name="Chapman J."/>
            <person name="Degnan B."/>
            <person name="De Tomaso A."/>
            <person name="Davidson B."/>
            <person name="Di Gregorio A."/>
            <person name="Gelpke M."/>
            <person name="Goodstein D.M."/>
            <person name="Harafuji N."/>
            <person name="Hastings K.E."/>
            <person name="Ho I."/>
            <person name="Hotta K."/>
            <person name="Huang W."/>
            <person name="Kawashima T."/>
            <person name="Lemaire P."/>
            <person name="Martinez D."/>
            <person name="Meinertzhagen I.A."/>
            <person name="Necula S."/>
            <person name="Nonaka M."/>
            <person name="Putnam N."/>
            <person name="Rash S."/>
            <person name="Saiga H."/>
            <person name="Satake M."/>
            <person name="Terry A."/>
            <person name="Yamada L."/>
            <person name="Wang H.G."/>
            <person name="Awazu S."/>
            <person name="Azumi K."/>
            <person name="Boore J."/>
            <person name="Branno M."/>
            <person name="Chin-Bow S."/>
            <person name="DeSantis R."/>
            <person name="Doyle S."/>
            <person name="Francino P."/>
            <person name="Keys D.N."/>
            <person name="Haga S."/>
            <person name="Hayashi H."/>
            <person name="Hino K."/>
            <person name="Imai K.S."/>
            <person name="Inaba K."/>
            <person name="Kano S."/>
            <person name="Kobayashi K."/>
            <person name="Kobayashi M."/>
            <person name="Lee B.I."/>
            <person name="Makabe K.W."/>
            <person name="Manohar C."/>
            <person name="Matassi G."/>
            <person name="Medina M."/>
            <person name="Mochizuki Y."/>
            <person name="Mount S."/>
            <person name="Morishita T."/>
            <person name="Miura S."/>
            <person name="Nakayama A."/>
            <person name="Nishizaka S."/>
            <person name="Nomoto H."/>
            <person name="Ohta F."/>
            <person name="Oishi K."/>
            <person name="Rigoutsos I."/>
            <person name="Sano M."/>
            <person name="Sasaki A."/>
            <person name="Sasakura Y."/>
            <person name="Shoguchi E."/>
            <person name="Shin-i T."/>
            <person name="Spagnuolo A."/>
            <person name="Stainier D."/>
            <person name="Suzuki M.M."/>
            <person name="Tassy O."/>
            <person name="Takatori N."/>
            <person name="Tokuoka M."/>
            <person name="Yagi K."/>
            <person name="Yoshizaki F."/>
            <person name="Wada S."/>
            <person name="Zhang C."/>
            <person name="Hyatt P.D."/>
            <person name="Larimer F."/>
            <person name="Detter C."/>
            <person name="Doggett N."/>
            <person name="Glavina T."/>
            <person name="Hawkins T."/>
            <person name="Richardson P."/>
            <person name="Lucas S."/>
            <person name="Kohara Y."/>
            <person name="Levine M."/>
            <person name="Satoh N."/>
            <person name="Rokhsar D.S."/>
        </authorList>
    </citation>
    <scope>NUCLEOTIDE SEQUENCE [LARGE SCALE GENOMIC DNA]</scope>
</reference>
<evidence type="ECO:0000256" key="8">
    <source>
        <dbReference type="ARBA" id="ARBA00023136"/>
    </source>
</evidence>
<protein>
    <recommendedName>
        <fullName evidence="10">PDZ domain-containing protein</fullName>
    </recommendedName>
</protein>
<dbReference type="PANTHER" id="PTHR12345">
    <property type="entry name" value="SYNTENIN RELATED"/>
    <property type="match status" value="1"/>
</dbReference>
<feature type="domain" description="PDZ" evidence="10">
    <location>
        <begin position="116"/>
        <end position="195"/>
    </location>
</feature>
<reference evidence="11" key="3">
    <citation type="submission" date="2025-08" db="UniProtKB">
        <authorList>
            <consortium name="Ensembl"/>
        </authorList>
    </citation>
    <scope>IDENTIFICATION</scope>
</reference>
<dbReference type="SUPFAM" id="SSF50156">
    <property type="entry name" value="PDZ domain-like"/>
    <property type="match status" value="2"/>
</dbReference>
<dbReference type="EMBL" id="EAAA01001280">
    <property type="status" value="NOT_ANNOTATED_CDS"/>
    <property type="molecule type" value="Genomic_DNA"/>
</dbReference>
<dbReference type="HOGENOM" id="CLU_059870_0_0_1"/>
<keyword evidence="12" id="KW-1185">Reference proteome</keyword>
<reference evidence="11" key="4">
    <citation type="submission" date="2025-09" db="UniProtKB">
        <authorList>
            <consortium name="Ensembl"/>
        </authorList>
    </citation>
    <scope>IDENTIFICATION</scope>
</reference>
<dbReference type="PROSITE" id="PS50106">
    <property type="entry name" value="PDZ"/>
    <property type="match status" value="2"/>
</dbReference>
<evidence type="ECO:0000256" key="1">
    <source>
        <dbReference type="ARBA" id="ARBA00004123"/>
    </source>
</evidence>
<dbReference type="OMA" id="EIKQRIC"/>
<dbReference type="GO" id="GO:0005886">
    <property type="term" value="C:plasma membrane"/>
    <property type="evidence" value="ECO:0000318"/>
    <property type="project" value="GO_Central"/>
</dbReference>
<evidence type="ECO:0000256" key="4">
    <source>
        <dbReference type="ARBA" id="ARBA00022475"/>
    </source>
</evidence>
<dbReference type="GeneTree" id="ENSGT00940000164997"/>
<proteinExistence type="predicted"/>
<dbReference type="SMART" id="SM00228">
    <property type="entry name" value="PDZ"/>
    <property type="match status" value="2"/>
</dbReference>
<evidence type="ECO:0000313" key="12">
    <source>
        <dbReference type="Proteomes" id="UP000008144"/>
    </source>
</evidence>
<keyword evidence="9" id="KW-0539">Nucleus</keyword>
<dbReference type="GO" id="GO:0005737">
    <property type="term" value="C:cytoplasm"/>
    <property type="evidence" value="ECO:0000318"/>
    <property type="project" value="GO_Central"/>
</dbReference>
<reference evidence="11" key="2">
    <citation type="journal article" date="2008" name="Genome Biol.">
        <title>Improved genome assembly and evidence-based global gene model set for the chordate Ciona intestinalis: new insight into intron and operon populations.</title>
        <authorList>
            <person name="Satou Y."/>
            <person name="Mineta K."/>
            <person name="Ogasawara M."/>
            <person name="Sasakura Y."/>
            <person name="Shoguchi E."/>
            <person name="Ueno K."/>
            <person name="Yamada L."/>
            <person name="Matsumoto J."/>
            <person name="Wasserscheid J."/>
            <person name="Dewar K."/>
            <person name="Wiley G.B."/>
            <person name="Macmil S.L."/>
            <person name="Roe B.A."/>
            <person name="Zeller R.W."/>
            <person name="Hastings K.E."/>
            <person name="Lemaire P."/>
            <person name="Lindquist E."/>
            <person name="Endo T."/>
            <person name="Hotta K."/>
            <person name="Inaba K."/>
        </authorList>
    </citation>
    <scope>NUCLEOTIDE SEQUENCE [LARGE SCALE GENOMIC DNA]</scope>
    <source>
        <strain evidence="11">wild type</strain>
    </source>
</reference>
<feature type="domain" description="PDZ" evidence="10">
    <location>
        <begin position="200"/>
        <end position="275"/>
    </location>
</feature>
<evidence type="ECO:0000256" key="3">
    <source>
        <dbReference type="ARBA" id="ARBA00004496"/>
    </source>
</evidence>
<dbReference type="FunFam" id="2.30.42.10:FF:000065">
    <property type="entry name" value="syntenin-1 isoform X1"/>
    <property type="match status" value="1"/>
</dbReference>
<evidence type="ECO:0000256" key="6">
    <source>
        <dbReference type="ARBA" id="ARBA00022737"/>
    </source>
</evidence>
<dbReference type="InterPro" id="IPR051230">
    <property type="entry name" value="APP-Binding"/>
</dbReference>